<dbReference type="SUPFAM" id="SSF56024">
    <property type="entry name" value="Phospholipase D/nuclease"/>
    <property type="match status" value="1"/>
</dbReference>
<evidence type="ECO:0000313" key="12">
    <source>
        <dbReference type="Proteomes" id="UP001152799"/>
    </source>
</evidence>
<keyword evidence="6" id="KW-0269">Exonuclease</keyword>
<feature type="active site" description="Nucleophile" evidence="9">
    <location>
        <position position="137"/>
    </location>
</feature>
<dbReference type="InterPro" id="IPR010347">
    <property type="entry name" value="Tdp1"/>
</dbReference>
<dbReference type="GO" id="GO:0003690">
    <property type="term" value="F:double-stranded DNA binding"/>
    <property type="evidence" value="ECO:0007669"/>
    <property type="project" value="TreeGrafter"/>
</dbReference>
<accession>A0A9N9MJL3</accession>
<gene>
    <name evidence="11" type="ORF">CEUTPL_LOCUS4302</name>
</gene>
<dbReference type="Pfam" id="PF06087">
    <property type="entry name" value="Tyr-DNA_phospho"/>
    <property type="match status" value="1"/>
</dbReference>
<dbReference type="GO" id="GO:0006281">
    <property type="term" value="P:DNA repair"/>
    <property type="evidence" value="ECO:0007669"/>
    <property type="project" value="UniProtKB-KW"/>
</dbReference>
<proteinExistence type="inferred from homology"/>
<keyword evidence="5" id="KW-0378">Hydrolase</keyword>
<evidence type="ECO:0000313" key="11">
    <source>
        <dbReference type="EMBL" id="CAG9763644.1"/>
    </source>
</evidence>
<sequence length="271" mass="30484">MQKITSIDDRSINNNKERCRDFSPNHDLGKGFVERYKASAPFHLFYTGFEPSQDANDRSLAINLGDLIHVVMGTIEHSLHVTYSCSVDWLISMYKGAHQNTRMTIIAQKFETCNSRIIPKNVNIYHISMPGRYSSAHAKFSIFIYSSGKMRIIVTSANFQESDWLKFANGVWVSPLLPRLPPHASKMDDESRTNFKSNLLAFLKEYGKYVENMGVNSRNPSNYALSIGTTSDRQKLTSSLSSTPSTIYILGCYSPSSCVPNGANPKEEKQS</sequence>
<keyword evidence="7" id="KW-0234">DNA repair</keyword>
<reference evidence="11" key="1">
    <citation type="submission" date="2022-01" db="EMBL/GenBank/DDBJ databases">
        <authorList>
            <person name="King R."/>
        </authorList>
    </citation>
    <scope>NUCLEOTIDE SEQUENCE</scope>
</reference>
<organism evidence="11 12">
    <name type="scientific">Ceutorhynchus assimilis</name>
    <name type="common">cabbage seed weevil</name>
    <dbReference type="NCBI Taxonomy" id="467358"/>
    <lineage>
        <taxon>Eukaryota</taxon>
        <taxon>Metazoa</taxon>
        <taxon>Ecdysozoa</taxon>
        <taxon>Arthropoda</taxon>
        <taxon>Hexapoda</taxon>
        <taxon>Insecta</taxon>
        <taxon>Pterygota</taxon>
        <taxon>Neoptera</taxon>
        <taxon>Endopterygota</taxon>
        <taxon>Coleoptera</taxon>
        <taxon>Polyphaga</taxon>
        <taxon>Cucujiformia</taxon>
        <taxon>Curculionidae</taxon>
        <taxon>Ceutorhynchinae</taxon>
        <taxon>Ceutorhynchus</taxon>
    </lineage>
</organism>
<keyword evidence="3" id="KW-0540">Nuclease</keyword>
<dbReference type="GO" id="GO:0004527">
    <property type="term" value="F:exonuclease activity"/>
    <property type="evidence" value="ECO:0007669"/>
    <property type="project" value="UniProtKB-KW"/>
</dbReference>
<dbReference type="Gene3D" id="3.30.870.10">
    <property type="entry name" value="Endonuclease Chain A"/>
    <property type="match status" value="1"/>
</dbReference>
<name>A0A9N9MJL3_9CUCU</name>
<keyword evidence="12" id="KW-1185">Reference proteome</keyword>
<feature type="binding site" evidence="10">
    <location>
        <position position="139"/>
    </location>
    <ligand>
        <name>substrate</name>
    </ligand>
</feature>
<evidence type="ECO:0000256" key="3">
    <source>
        <dbReference type="ARBA" id="ARBA00022722"/>
    </source>
</evidence>
<evidence type="ECO:0000256" key="2">
    <source>
        <dbReference type="ARBA" id="ARBA00010205"/>
    </source>
</evidence>
<comment type="subcellular location">
    <subcellularLocation>
        <location evidence="1">Nucleus</location>
    </subcellularLocation>
</comment>
<dbReference type="GO" id="GO:0017005">
    <property type="term" value="F:3'-tyrosyl-DNA phosphodiesterase activity"/>
    <property type="evidence" value="ECO:0007669"/>
    <property type="project" value="TreeGrafter"/>
</dbReference>
<keyword evidence="8" id="KW-0539">Nucleus</keyword>
<keyword evidence="4" id="KW-0227">DNA damage</keyword>
<dbReference type="AlphaFoldDB" id="A0A9N9MJL3"/>
<evidence type="ECO:0008006" key="13">
    <source>
        <dbReference type="Google" id="ProtNLM"/>
    </source>
</evidence>
<dbReference type="Proteomes" id="UP001152799">
    <property type="component" value="Chromosome 14"/>
</dbReference>
<evidence type="ECO:0000256" key="6">
    <source>
        <dbReference type="ARBA" id="ARBA00022839"/>
    </source>
</evidence>
<evidence type="ECO:0000256" key="10">
    <source>
        <dbReference type="PIRSR" id="PIRSR610347-2"/>
    </source>
</evidence>
<evidence type="ECO:0000256" key="5">
    <source>
        <dbReference type="ARBA" id="ARBA00022801"/>
    </source>
</evidence>
<evidence type="ECO:0000256" key="8">
    <source>
        <dbReference type="ARBA" id="ARBA00023242"/>
    </source>
</evidence>
<dbReference type="PANTHER" id="PTHR12415">
    <property type="entry name" value="TYROSYL-DNA PHOSPHODIESTERASE 1"/>
    <property type="match status" value="1"/>
</dbReference>
<evidence type="ECO:0000256" key="4">
    <source>
        <dbReference type="ARBA" id="ARBA00022763"/>
    </source>
</evidence>
<dbReference type="PANTHER" id="PTHR12415:SF0">
    <property type="entry name" value="TYROSYL-DNA PHOSPHODIESTERASE 1"/>
    <property type="match status" value="1"/>
</dbReference>
<comment type="similarity">
    <text evidence="2">Belongs to the tyrosyl-DNA phosphodiesterase family.</text>
</comment>
<dbReference type="GO" id="GO:0003697">
    <property type="term" value="F:single-stranded DNA binding"/>
    <property type="evidence" value="ECO:0007669"/>
    <property type="project" value="TreeGrafter"/>
</dbReference>
<dbReference type="EMBL" id="OU892290">
    <property type="protein sequence ID" value="CAG9763644.1"/>
    <property type="molecule type" value="Genomic_DNA"/>
</dbReference>
<evidence type="ECO:0000256" key="9">
    <source>
        <dbReference type="PIRSR" id="PIRSR610347-1"/>
    </source>
</evidence>
<evidence type="ECO:0000256" key="1">
    <source>
        <dbReference type="ARBA" id="ARBA00004123"/>
    </source>
</evidence>
<dbReference type="GO" id="GO:0005634">
    <property type="term" value="C:nucleus"/>
    <property type="evidence" value="ECO:0007669"/>
    <property type="project" value="UniProtKB-SubCell"/>
</dbReference>
<protein>
    <recommendedName>
        <fullName evidence="13">Tyrosyl-DNA phosphodiesterase</fullName>
    </recommendedName>
</protein>
<evidence type="ECO:0000256" key="7">
    <source>
        <dbReference type="ARBA" id="ARBA00023204"/>
    </source>
</evidence>
<dbReference type="OrthoDB" id="47785at2759"/>